<keyword evidence="3 4" id="KW-0012">Acyltransferase</keyword>
<dbReference type="EC" id="2.3.2.6" evidence="4"/>
<dbReference type="GO" id="GO:0030163">
    <property type="term" value="P:protein catabolic process"/>
    <property type="evidence" value="ECO:0007669"/>
    <property type="project" value="UniProtKB-UniRule"/>
</dbReference>
<comment type="catalytic activity">
    <reaction evidence="4">
        <text>N-terminal L-lysyl-[protein] + L-leucyl-tRNA(Leu) = N-terminal L-leucyl-L-lysyl-[protein] + tRNA(Leu) + H(+)</text>
        <dbReference type="Rhea" id="RHEA:12340"/>
        <dbReference type="Rhea" id="RHEA-COMP:9613"/>
        <dbReference type="Rhea" id="RHEA-COMP:9622"/>
        <dbReference type="Rhea" id="RHEA-COMP:12670"/>
        <dbReference type="Rhea" id="RHEA-COMP:12671"/>
        <dbReference type="ChEBI" id="CHEBI:15378"/>
        <dbReference type="ChEBI" id="CHEBI:65249"/>
        <dbReference type="ChEBI" id="CHEBI:78442"/>
        <dbReference type="ChEBI" id="CHEBI:78494"/>
        <dbReference type="ChEBI" id="CHEBI:133043"/>
        <dbReference type="EC" id="2.3.2.6"/>
    </reaction>
</comment>
<evidence type="ECO:0000256" key="3">
    <source>
        <dbReference type="ARBA" id="ARBA00023315"/>
    </source>
</evidence>
<comment type="subcellular location">
    <subcellularLocation>
        <location evidence="4">Cytoplasm</location>
    </subcellularLocation>
</comment>
<reference evidence="5 6" key="1">
    <citation type="submission" date="2016-10" db="EMBL/GenBank/DDBJ databases">
        <title>Complete Genome Sequence of the Nonylphenol-Degrading Bacterium Sphingobium cloacae JCM 10874T.</title>
        <authorList>
            <person name="Ootsuka M."/>
            <person name="Nishizawa T."/>
            <person name="Ohta H."/>
        </authorList>
    </citation>
    <scope>NUCLEOTIDE SEQUENCE [LARGE SCALE GENOMIC DNA]</scope>
    <source>
        <strain evidence="5 6">JCM 10874</strain>
    </source>
</reference>
<dbReference type="HAMAP" id="MF_00688">
    <property type="entry name" value="Leu_Phe_trans"/>
    <property type="match status" value="1"/>
</dbReference>
<evidence type="ECO:0000313" key="5">
    <source>
        <dbReference type="EMBL" id="BAV64558.1"/>
    </source>
</evidence>
<dbReference type="KEGG" id="sclo:SCLO_1015180"/>
<protein>
    <recommendedName>
        <fullName evidence="4">Leucyl/phenylalanyl-tRNA--protein transferase</fullName>
        <ecNumber evidence="4">2.3.2.6</ecNumber>
    </recommendedName>
    <alternativeName>
        <fullName evidence="4">L/F-transferase</fullName>
    </alternativeName>
    <alternativeName>
        <fullName evidence="4">Leucyltransferase</fullName>
    </alternativeName>
    <alternativeName>
        <fullName evidence="4">Phenyalanyltransferase</fullName>
    </alternativeName>
</protein>
<dbReference type="RefSeq" id="WP_066516718.1">
    <property type="nucleotide sequence ID" value="NZ_AP017655.1"/>
</dbReference>
<dbReference type="InterPro" id="IPR004616">
    <property type="entry name" value="Leu/Phe-tRNA_Trfase"/>
</dbReference>
<keyword evidence="1 4" id="KW-0963">Cytoplasm</keyword>
<proteinExistence type="inferred from homology"/>
<dbReference type="Proteomes" id="UP000218272">
    <property type="component" value="Chromosome SCLO_1"/>
</dbReference>
<evidence type="ECO:0000313" key="6">
    <source>
        <dbReference type="Proteomes" id="UP000218272"/>
    </source>
</evidence>
<dbReference type="Gene3D" id="3.40.630.70">
    <property type="entry name" value="Leucyl/phenylalanyl-tRNA-protein transferase, C-terminal domain"/>
    <property type="match status" value="1"/>
</dbReference>
<evidence type="ECO:0000256" key="2">
    <source>
        <dbReference type="ARBA" id="ARBA00022679"/>
    </source>
</evidence>
<sequence length="252" mass="27185">MTIDPLLLLQAYALGVFPMSDDRHAQDIYWVEPKRRAILPLRAFHLSRSLAKTIRSERFRVTANRAFPAIVALCAEAAEDRPTTWINGPIEQAYRHLHDLRFAHSVELWEGEELVGGLYGVALGRAFFGESMVSRRTDASKVALAWLVARLRFGGFTLLDCQFMTNHLRSLGAVEISQPDYLQLLGEAVADVPFGAGRAVLSAGSGAAAELAFDPLSGARGAGAEGSPFAPALTVSGPVSGHSIAQLLTQTS</sequence>
<evidence type="ECO:0000256" key="4">
    <source>
        <dbReference type="HAMAP-Rule" id="MF_00688"/>
    </source>
</evidence>
<comment type="catalytic activity">
    <reaction evidence="4">
        <text>L-phenylalanyl-tRNA(Phe) + an N-terminal L-alpha-aminoacyl-[protein] = an N-terminal L-phenylalanyl-L-alpha-aminoacyl-[protein] + tRNA(Phe)</text>
        <dbReference type="Rhea" id="RHEA:43632"/>
        <dbReference type="Rhea" id="RHEA-COMP:9668"/>
        <dbReference type="Rhea" id="RHEA-COMP:9699"/>
        <dbReference type="Rhea" id="RHEA-COMP:10636"/>
        <dbReference type="Rhea" id="RHEA-COMP:10637"/>
        <dbReference type="ChEBI" id="CHEBI:78442"/>
        <dbReference type="ChEBI" id="CHEBI:78531"/>
        <dbReference type="ChEBI" id="CHEBI:78597"/>
        <dbReference type="ChEBI" id="CHEBI:83561"/>
        <dbReference type="EC" id="2.3.2.6"/>
    </reaction>
</comment>
<dbReference type="AlphaFoldDB" id="A0A1E1F213"/>
<evidence type="ECO:0000256" key="1">
    <source>
        <dbReference type="ARBA" id="ARBA00022490"/>
    </source>
</evidence>
<accession>A0A1E1F213</accession>
<keyword evidence="6" id="KW-1185">Reference proteome</keyword>
<dbReference type="SUPFAM" id="SSF55729">
    <property type="entry name" value="Acyl-CoA N-acyltransferases (Nat)"/>
    <property type="match status" value="1"/>
</dbReference>
<dbReference type="GO" id="GO:0005737">
    <property type="term" value="C:cytoplasm"/>
    <property type="evidence" value="ECO:0007669"/>
    <property type="project" value="UniProtKB-SubCell"/>
</dbReference>
<dbReference type="PANTHER" id="PTHR30098">
    <property type="entry name" value="LEUCYL/PHENYLALANYL-TRNA--PROTEIN TRANSFERASE"/>
    <property type="match status" value="1"/>
</dbReference>
<gene>
    <name evidence="4" type="primary">aat</name>
    <name evidence="5" type="ORF">SCLO_1015180</name>
</gene>
<dbReference type="NCBIfam" id="TIGR00667">
    <property type="entry name" value="aat"/>
    <property type="match status" value="1"/>
</dbReference>
<dbReference type="PANTHER" id="PTHR30098:SF2">
    <property type="entry name" value="LEUCYL_PHENYLALANYL-TRNA--PROTEIN TRANSFERASE"/>
    <property type="match status" value="1"/>
</dbReference>
<dbReference type="InterPro" id="IPR016181">
    <property type="entry name" value="Acyl_CoA_acyltransferase"/>
</dbReference>
<organism evidence="5 6">
    <name type="scientific">Sphingobium cloacae</name>
    <dbReference type="NCBI Taxonomy" id="120107"/>
    <lineage>
        <taxon>Bacteria</taxon>
        <taxon>Pseudomonadati</taxon>
        <taxon>Pseudomonadota</taxon>
        <taxon>Alphaproteobacteria</taxon>
        <taxon>Sphingomonadales</taxon>
        <taxon>Sphingomonadaceae</taxon>
        <taxon>Sphingobium</taxon>
    </lineage>
</organism>
<comment type="catalytic activity">
    <reaction evidence="4">
        <text>N-terminal L-arginyl-[protein] + L-leucyl-tRNA(Leu) = N-terminal L-leucyl-L-arginyl-[protein] + tRNA(Leu) + H(+)</text>
        <dbReference type="Rhea" id="RHEA:50416"/>
        <dbReference type="Rhea" id="RHEA-COMP:9613"/>
        <dbReference type="Rhea" id="RHEA-COMP:9622"/>
        <dbReference type="Rhea" id="RHEA-COMP:12672"/>
        <dbReference type="Rhea" id="RHEA-COMP:12673"/>
        <dbReference type="ChEBI" id="CHEBI:15378"/>
        <dbReference type="ChEBI" id="CHEBI:64719"/>
        <dbReference type="ChEBI" id="CHEBI:78442"/>
        <dbReference type="ChEBI" id="CHEBI:78494"/>
        <dbReference type="ChEBI" id="CHEBI:133044"/>
        <dbReference type="EC" id="2.3.2.6"/>
    </reaction>
</comment>
<dbReference type="EMBL" id="AP017655">
    <property type="protein sequence ID" value="BAV64558.1"/>
    <property type="molecule type" value="Genomic_DNA"/>
</dbReference>
<name>A0A1E1F213_9SPHN</name>
<dbReference type="GO" id="GO:0008914">
    <property type="term" value="F:leucyl-tRNA--protein transferase activity"/>
    <property type="evidence" value="ECO:0007669"/>
    <property type="project" value="UniProtKB-UniRule"/>
</dbReference>
<dbReference type="Pfam" id="PF03588">
    <property type="entry name" value="Leu_Phe_trans"/>
    <property type="match status" value="1"/>
</dbReference>
<dbReference type="OrthoDB" id="9790282at2"/>
<keyword evidence="2 4" id="KW-0808">Transferase</keyword>
<comment type="similarity">
    <text evidence="4">Belongs to the L/F-transferase family.</text>
</comment>
<dbReference type="InterPro" id="IPR042203">
    <property type="entry name" value="Leu/Phe-tRNA_Trfase_C"/>
</dbReference>
<comment type="function">
    <text evidence="4">Functions in the N-end rule pathway of protein degradation where it conjugates Leu, Phe and, less efficiently, Met from aminoacyl-tRNAs to the N-termini of proteins containing an N-terminal arginine or lysine.</text>
</comment>